<evidence type="ECO:0000259" key="1">
    <source>
        <dbReference type="PROSITE" id="PS51212"/>
    </source>
</evidence>
<dbReference type="Proteomes" id="UP000177625">
    <property type="component" value="Unassembled WGS sequence"/>
</dbReference>
<reference evidence="3" key="1">
    <citation type="submission" date="2016-03" db="EMBL/GenBank/DDBJ databases">
        <authorList>
            <person name="Guldener U."/>
        </authorList>
    </citation>
    <scope>NUCLEOTIDE SEQUENCE [LARGE SCALE GENOMIC DNA]</scope>
</reference>
<dbReference type="PROSITE" id="PS51212">
    <property type="entry name" value="WSC"/>
    <property type="match status" value="1"/>
</dbReference>
<protein>
    <recommendedName>
        <fullName evidence="1">WSC domain-containing protein</fullName>
    </recommendedName>
</protein>
<evidence type="ECO:0000313" key="3">
    <source>
        <dbReference type="Proteomes" id="UP000177625"/>
    </source>
</evidence>
<organism evidence="2 3">
    <name type="scientific">Rhynchosporium secalis</name>
    <name type="common">Barley scald fungus</name>
    <dbReference type="NCBI Taxonomy" id="38038"/>
    <lineage>
        <taxon>Eukaryota</taxon>
        <taxon>Fungi</taxon>
        <taxon>Dikarya</taxon>
        <taxon>Ascomycota</taxon>
        <taxon>Pezizomycotina</taxon>
        <taxon>Leotiomycetes</taxon>
        <taxon>Helotiales</taxon>
        <taxon>Ploettnerulaceae</taxon>
        <taxon>Rhynchosporium</taxon>
    </lineage>
</organism>
<dbReference type="EMBL" id="FJVC01000461">
    <property type="protein sequence ID" value="CZT50949.1"/>
    <property type="molecule type" value="Genomic_DNA"/>
</dbReference>
<proteinExistence type="predicted"/>
<sequence>MPKLFSNDSMTPDLCISSALARRFASPATSLLYVGLEYGRECYAATQAPKPQPVSLVGSKACNMACKGDPKVSCGGGNMFNLYAATSVTVTVTGTVTDQWTSAGLISTVV</sequence>
<name>A0A1E1MPF0_RHYSE</name>
<keyword evidence="3" id="KW-1185">Reference proteome</keyword>
<accession>A0A1E1MPF0</accession>
<gene>
    <name evidence="2" type="ORF">RSE6_12024</name>
</gene>
<dbReference type="Pfam" id="PF01822">
    <property type="entry name" value="WSC"/>
    <property type="match status" value="1"/>
</dbReference>
<dbReference type="AlphaFoldDB" id="A0A1E1MPF0"/>
<feature type="domain" description="WSC" evidence="1">
    <location>
        <begin position="1"/>
        <end position="86"/>
    </location>
</feature>
<dbReference type="InterPro" id="IPR002889">
    <property type="entry name" value="WSC_carb-bd"/>
</dbReference>
<evidence type="ECO:0000313" key="2">
    <source>
        <dbReference type="EMBL" id="CZT50949.1"/>
    </source>
</evidence>